<comment type="caution">
    <text evidence="3">The sequence shown here is derived from an EMBL/GenBank/DDBJ whole genome shotgun (WGS) entry which is preliminary data.</text>
</comment>
<evidence type="ECO:0000259" key="2">
    <source>
        <dbReference type="Pfam" id="PF23544"/>
    </source>
</evidence>
<accession>A0ABX0BSD1</accession>
<feature type="domain" description="AtuA-like ferredoxin-fold" evidence="2">
    <location>
        <begin position="514"/>
        <end position="609"/>
    </location>
</feature>
<dbReference type="EMBL" id="JAAGNC010000094">
    <property type="protein sequence ID" value="NEC57863.1"/>
    <property type="molecule type" value="Genomic_DNA"/>
</dbReference>
<sequence length="621" mass="66324">MAVHRPDLRRRPRHGPRAVVRDYATRRTIVTTIGGRAVRIGNCSGFYGDRLQAAREMVEGGPIDVLTGDYLAELTMLILWKARQKDPATGYAKTFLTQMEHVLGTCLDRGIRIVSNAGGLNPAGLAAELGTLAERLGLHPRIAYVDGDDLVGRLDDLQAAGHSLAHLDTGRKLADAGVSPVSANAYLGAWGITEALRADADVVVTGRVTDASVVVGPAAWWHGWTREDDQIHDKIAGAMAAGHVIECGPQATGGNYAFFEEVTDRRYPGFPIAEVDADGSSVITKHDDTGGLVSAGTVTAQLLYEIGEPAYLGPDAVAHFDTIELTEQGPHRVRISGTRGSAPTDQLKVALNYEGGYRNTMTLVLTGTRIEEKAAWAQQQLSELLGGRDRFAEFDAQLLRFDHPDAETNAEATAHLRVTVKDADRRKVGRAFSNTVMELALGGYPGFHTTTPPSAESAYGVYWPALVPASEVAHRVTLPDGSVRAIPHSTVTASVPAPAAPTLPAALDGPTRRVPLGTIAGARSGDKGGNANIGVWARTADAYTWLRGYLTAERMRELIPEAAELEIRRFDLPNLSAVNFVIVGILGAGVASATRPDPQAKGLGEYLRSRSADIPESLLRG</sequence>
<dbReference type="InterPro" id="IPR056362">
    <property type="entry name" value="AtuA-like_ferredoxin_dom"/>
</dbReference>
<dbReference type="PANTHER" id="PTHR47585:SF1">
    <property type="entry name" value="DUF1446 DOMAIN-CONTAINING PROTEIN"/>
    <property type="match status" value="1"/>
</dbReference>
<dbReference type="InterPro" id="IPR010839">
    <property type="entry name" value="AtuA_N"/>
</dbReference>
<dbReference type="Proteomes" id="UP000470404">
    <property type="component" value="Unassembled WGS sequence"/>
</dbReference>
<proteinExistence type="predicted"/>
<dbReference type="Pfam" id="PF23544">
    <property type="entry name" value="AtuA_ferredoxin"/>
    <property type="match status" value="1"/>
</dbReference>
<dbReference type="PANTHER" id="PTHR47585">
    <property type="match status" value="1"/>
</dbReference>
<evidence type="ECO:0000313" key="4">
    <source>
        <dbReference type="Proteomes" id="UP000470404"/>
    </source>
</evidence>
<gene>
    <name evidence="3" type="ORF">G3I59_20245</name>
</gene>
<evidence type="ECO:0000313" key="3">
    <source>
        <dbReference type="EMBL" id="NEC57863.1"/>
    </source>
</evidence>
<reference evidence="3 4" key="1">
    <citation type="submission" date="2020-01" db="EMBL/GenBank/DDBJ databases">
        <title>Insect and environment-associated Actinomycetes.</title>
        <authorList>
            <person name="Currrie C."/>
            <person name="Chevrette M."/>
            <person name="Carlson C."/>
            <person name="Stubbendieck R."/>
            <person name="Wendt-Pienkowski E."/>
        </authorList>
    </citation>
    <scope>NUCLEOTIDE SEQUENCE [LARGE SCALE GENOMIC DNA]</scope>
    <source>
        <strain evidence="3 4">SID8386</strain>
    </source>
</reference>
<name>A0ABX0BSD1_9PSEU</name>
<keyword evidence="4" id="KW-1185">Reference proteome</keyword>
<organism evidence="3 4">
    <name type="scientific">Amycolatopsis rubida</name>
    <dbReference type="NCBI Taxonomy" id="112413"/>
    <lineage>
        <taxon>Bacteria</taxon>
        <taxon>Bacillati</taxon>
        <taxon>Actinomycetota</taxon>
        <taxon>Actinomycetes</taxon>
        <taxon>Pseudonocardiales</taxon>
        <taxon>Pseudonocardiaceae</taxon>
        <taxon>Amycolatopsis</taxon>
    </lineage>
</organism>
<protein>
    <submittedName>
        <fullName evidence="3">DUF1446 domain-containing protein</fullName>
    </submittedName>
</protein>
<dbReference type="Pfam" id="PF07287">
    <property type="entry name" value="AtuA"/>
    <property type="match status" value="1"/>
</dbReference>
<feature type="domain" description="Acyclic terpene utilisation N-terminal" evidence="1">
    <location>
        <begin position="38"/>
        <end position="477"/>
    </location>
</feature>
<evidence type="ECO:0000259" key="1">
    <source>
        <dbReference type="Pfam" id="PF07287"/>
    </source>
</evidence>